<keyword evidence="2" id="KW-0472">Membrane</keyword>
<feature type="transmembrane region" description="Helical" evidence="2">
    <location>
        <begin position="77"/>
        <end position="98"/>
    </location>
</feature>
<dbReference type="RefSeq" id="WP_339982541.1">
    <property type="nucleotide sequence ID" value="NZ_JAQPZS010000027.1"/>
</dbReference>
<comment type="caution">
    <text evidence="3">The sequence shown here is derived from an EMBL/GenBank/DDBJ whole genome shotgun (WGS) entry which is preliminary data.</text>
</comment>
<feature type="transmembrane region" description="Helical" evidence="2">
    <location>
        <begin position="404"/>
        <end position="426"/>
    </location>
</feature>
<feature type="transmembrane region" description="Helical" evidence="2">
    <location>
        <begin position="12"/>
        <end position="32"/>
    </location>
</feature>
<dbReference type="InterPro" id="IPR039672">
    <property type="entry name" value="MFS_2"/>
</dbReference>
<dbReference type="PANTHER" id="PTHR11328:SF24">
    <property type="entry name" value="MAJOR FACILITATOR SUPERFAMILY (MFS) PROFILE DOMAIN-CONTAINING PROTEIN"/>
    <property type="match status" value="1"/>
</dbReference>
<feature type="transmembrane region" description="Helical" evidence="2">
    <location>
        <begin position="44"/>
        <end position="65"/>
    </location>
</feature>
<protein>
    <submittedName>
        <fullName evidence="3">Glycoside-pentoside-hexuronide (GPH):cation symporter</fullName>
    </submittedName>
</protein>
<feature type="transmembrane region" description="Helical" evidence="2">
    <location>
        <begin position="229"/>
        <end position="247"/>
    </location>
</feature>
<dbReference type="InterPro" id="IPR001927">
    <property type="entry name" value="Na/Gal_symport"/>
</dbReference>
<dbReference type="SUPFAM" id="SSF103473">
    <property type="entry name" value="MFS general substrate transporter"/>
    <property type="match status" value="1"/>
</dbReference>
<feature type="transmembrane region" description="Helical" evidence="2">
    <location>
        <begin position="294"/>
        <end position="315"/>
    </location>
</feature>
<evidence type="ECO:0000256" key="1">
    <source>
        <dbReference type="ARBA" id="ARBA00009617"/>
    </source>
</evidence>
<evidence type="ECO:0000256" key="2">
    <source>
        <dbReference type="SAM" id="Phobius"/>
    </source>
</evidence>
<keyword evidence="4" id="KW-1185">Reference proteome</keyword>
<dbReference type="Pfam" id="PF13347">
    <property type="entry name" value="MFS_2"/>
    <property type="match status" value="1"/>
</dbReference>
<comment type="similarity">
    <text evidence="1">Belongs to the sodium:galactoside symporter (TC 2.A.2) family.</text>
</comment>
<feature type="transmembrane region" description="Helical" evidence="2">
    <location>
        <begin position="104"/>
        <end position="129"/>
    </location>
</feature>
<dbReference type="Proteomes" id="UP001377972">
    <property type="component" value="Unassembled WGS sequence"/>
</dbReference>
<dbReference type="PANTHER" id="PTHR11328">
    <property type="entry name" value="MAJOR FACILITATOR SUPERFAMILY DOMAIN-CONTAINING PROTEIN"/>
    <property type="match status" value="1"/>
</dbReference>
<feature type="transmembrane region" description="Helical" evidence="2">
    <location>
        <begin position="267"/>
        <end position="287"/>
    </location>
</feature>
<evidence type="ECO:0000313" key="4">
    <source>
        <dbReference type="Proteomes" id="UP001377972"/>
    </source>
</evidence>
<evidence type="ECO:0000313" key="3">
    <source>
        <dbReference type="EMBL" id="MEJ6498292.1"/>
    </source>
</evidence>
<keyword evidence="2" id="KW-0812">Transmembrane</keyword>
<name>A0ABU8SZ21_9GAMM</name>
<sequence length="448" mass="48947">MLSVKQKVGYGLGDFANNIYWQSVSFFLLFFYTESVGLTAFEAGTIYMIASLFDGITDPIIGIIADRTQSRFGKYRGYILFGAVPLAVAFIAIFYIPSLEGQLLLAYILASHLVFRLAYTIVSIPYTALSARITANGDERASLAGYRMMFATLAGITVAFSMQPLAAYFDATIVPLGGFFSTAVVFSIIATLIYPLVVYAVPETSTLCDQAHVQSSVRSIGRNILKNKAFLVAVGCILIAVTGITVLNKSILYYYKYILDAEQSARFAIVAMASIGLVAVPFWLWLMKKCSKPFVWKAASGWIIVALTVFSVVSFSTPFNMALWLASFHFGSLGLSFTFWALLPDTVEYGELASGKRNESVLFGLAQFFLKAALGLGAGLFGLLMDMIGFIPNHEFTQETRTGIIAIMLITPGAMVLIALLLMYAYPRNLGSHEQIVSKLKQLASKNG</sequence>
<dbReference type="CDD" id="cd17332">
    <property type="entry name" value="MFS_MelB_like"/>
    <property type="match status" value="1"/>
</dbReference>
<feature type="transmembrane region" description="Helical" evidence="2">
    <location>
        <begin position="362"/>
        <end position="384"/>
    </location>
</feature>
<dbReference type="NCBIfam" id="TIGR00792">
    <property type="entry name" value="gph"/>
    <property type="match status" value="1"/>
</dbReference>
<accession>A0ABU8SZ21</accession>
<dbReference type="InterPro" id="IPR036259">
    <property type="entry name" value="MFS_trans_sf"/>
</dbReference>
<organism evidence="3 4">
    <name type="scientific">Pseudoalteromonas lipolytica</name>
    <dbReference type="NCBI Taxonomy" id="570156"/>
    <lineage>
        <taxon>Bacteria</taxon>
        <taxon>Pseudomonadati</taxon>
        <taxon>Pseudomonadota</taxon>
        <taxon>Gammaproteobacteria</taxon>
        <taxon>Alteromonadales</taxon>
        <taxon>Pseudoalteromonadaceae</taxon>
        <taxon>Pseudoalteromonas</taxon>
    </lineage>
</organism>
<proteinExistence type="inferred from homology"/>
<reference evidence="3 4" key="1">
    <citation type="submission" date="2023-01" db="EMBL/GenBank/DDBJ databases">
        <title>Trichodesmium-associated heterotrophic epibiont bacteria.</title>
        <authorList>
            <person name="Cleveland C.S."/>
            <person name="Webb E.A."/>
        </authorList>
    </citation>
    <scope>NUCLEOTIDE SEQUENCE [LARGE SCALE GENOMIC DNA]</scope>
    <source>
        <strain evidence="3 4">USCH2</strain>
    </source>
</reference>
<feature type="transmembrane region" description="Helical" evidence="2">
    <location>
        <begin position="150"/>
        <end position="169"/>
    </location>
</feature>
<dbReference type="EMBL" id="JAQPZS010000027">
    <property type="protein sequence ID" value="MEJ6498292.1"/>
    <property type="molecule type" value="Genomic_DNA"/>
</dbReference>
<feature type="transmembrane region" description="Helical" evidence="2">
    <location>
        <begin position="175"/>
        <end position="197"/>
    </location>
</feature>
<dbReference type="Gene3D" id="1.20.1250.20">
    <property type="entry name" value="MFS general substrate transporter like domains"/>
    <property type="match status" value="2"/>
</dbReference>
<feature type="transmembrane region" description="Helical" evidence="2">
    <location>
        <begin position="321"/>
        <end position="342"/>
    </location>
</feature>
<gene>
    <name evidence="3" type="ORF">PQI24_19840</name>
</gene>
<keyword evidence="2" id="KW-1133">Transmembrane helix</keyword>